<comment type="caution">
    <text evidence="1">The sequence shown here is derived from an EMBL/GenBank/DDBJ whole genome shotgun (WGS) entry which is preliminary data.</text>
</comment>
<accession>A0A0C3I6M8</accession>
<reference evidence="1 2" key="1">
    <citation type="submission" date="2015-01" db="EMBL/GenBank/DDBJ databases">
        <title>Draft genome of Vibrio mytili type strain CAIM 528.</title>
        <authorList>
            <person name="Gonzalez-Castillo A."/>
            <person name="Gomez-Gil B."/>
            <person name="Enciso-Ibarra J."/>
        </authorList>
    </citation>
    <scope>NUCLEOTIDE SEQUENCE [LARGE SCALE GENOMIC DNA]</scope>
    <source>
        <strain evidence="1 2">CAIM 528</strain>
    </source>
</reference>
<sequence length="70" mass="8171">MLRTGALWRHLLIKKTAIMYQILAKNLEICDRLQSFSVNFTLRRPIPIQSNKKIMLFYVQFTLTIGGKMG</sequence>
<keyword evidence="2" id="KW-1185">Reference proteome</keyword>
<organism evidence="1 2">
    <name type="scientific">Vibrio mytili</name>
    <dbReference type="NCBI Taxonomy" id="50718"/>
    <lineage>
        <taxon>Bacteria</taxon>
        <taxon>Pseudomonadati</taxon>
        <taxon>Pseudomonadota</taxon>
        <taxon>Gammaproteobacteria</taxon>
        <taxon>Vibrionales</taxon>
        <taxon>Vibrionaceae</taxon>
        <taxon>Vibrio</taxon>
    </lineage>
</organism>
<dbReference type="Proteomes" id="UP000031977">
    <property type="component" value="Unassembled WGS sequence"/>
</dbReference>
<dbReference type="AlphaFoldDB" id="A0A0C3I6M8"/>
<evidence type="ECO:0000313" key="2">
    <source>
        <dbReference type="Proteomes" id="UP000031977"/>
    </source>
</evidence>
<protein>
    <submittedName>
        <fullName evidence="1">Uncharacterized protein</fullName>
    </submittedName>
</protein>
<proteinExistence type="predicted"/>
<dbReference type="EMBL" id="JXOK01000046">
    <property type="protein sequence ID" value="KIN10685.1"/>
    <property type="molecule type" value="Genomic_DNA"/>
</dbReference>
<gene>
    <name evidence="1" type="ORF">SU60_12305</name>
</gene>
<dbReference type="STRING" id="50718.SU60_12305"/>
<name>A0A0C3I6M8_9VIBR</name>
<evidence type="ECO:0000313" key="1">
    <source>
        <dbReference type="EMBL" id="KIN10685.1"/>
    </source>
</evidence>